<dbReference type="Gene3D" id="2.60.40.640">
    <property type="match status" value="1"/>
</dbReference>
<dbReference type="PANTHER" id="PTHR11188:SF144">
    <property type="entry name" value="ARRESTIN C-TERMINAL-LIKE DOMAIN-CONTAINING PROTEIN"/>
    <property type="match status" value="1"/>
</dbReference>
<dbReference type="InterPro" id="IPR014752">
    <property type="entry name" value="Arrestin-like_C"/>
</dbReference>
<reference evidence="3" key="1">
    <citation type="submission" date="2015-09" db="EMBL/GenBank/DDBJ databases">
        <title>Scylla olivacea transcriptome.</title>
        <authorList>
            <person name="Ikhwanuddin M."/>
        </authorList>
    </citation>
    <scope>NUCLEOTIDE SEQUENCE</scope>
</reference>
<feature type="region of interest" description="Disordered" evidence="1">
    <location>
        <begin position="178"/>
        <end position="215"/>
    </location>
</feature>
<feature type="domain" description="Arrestin C-terminal-like" evidence="2">
    <location>
        <begin position="36"/>
        <end position="164"/>
    </location>
</feature>
<proteinExistence type="predicted"/>
<dbReference type="PANTHER" id="PTHR11188">
    <property type="entry name" value="ARRESTIN DOMAIN CONTAINING PROTEIN"/>
    <property type="match status" value="1"/>
</dbReference>
<dbReference type="GO" id="GO:0015031">
    <property type="term" value="P:protein transport"/>
    <property type="evidence" value="ECO:0007669"/>
    <property type="project" value="TreeGrafter"/>
</dbReference>
<feature type="compositionally biased region" description="Low complexity" evidence="1">
    <location>
        <begin position="181"/>
        <end position="195"/>
    </location>
</feature>
<dbReference type="Pfam" id="PF02752">
    <property type="entry name" value="Arrestin_C"/>
    <property type="match status" value="1"/>
</dbReference>
<evidence type="ECO:0000313" key="3">
    <source>
        <dbReference type="EMBL" id="JAI59465.1"/>
    </source>
</evidence>
<evidence type="ECO:0000259" key="2">
    <source>
        <dbReference type="SMART" id="SM01017"/>
    </source>
</evidence>
<name>A0A0P4W1Q6_SCYOL</name>
<dbReference type="InterPro" id="IPR050357">
    <property type="entry name" value="Arrestin_domain-protein"/>
</dbReference>
<protein>
    <recommendedName>
        <fullName evidence="2">Arrestin C-terminal-like domain-containing protein</fullName>
    </recommendedName>
</protein>
<dbReference type="AlphaFoldDB" id="A0A0P4W1Q6"/>
<organism evidence="3">
    <name type="scientific">Scylla olivacea</name>
    <name type="common">Orange mud crab</name>
    <name type="synonym">Cancer olivacea</name>
    <dbReference type="NCBI Taxonomy" id="85551"/>
    <lineage>
        <taxon>Eukaryota</taxon>
        <taxon>Metazoa</taxon>
        <taxon>Ecdysozoa</taxon>
        <taxon>Arthropoda</taxon>
        <taxon>Crustacea</taxon>
        <taxon>Multicrustacea</taxon>
        <taxon>Malacostraca</taxon>
        <taxon>Eumalacostraca</taxon>
        <taxon>Eucarida</taxon>
        <taxon>Decapoda</taxon>
        <taxon>Pleocyemata</taxon>
        <taxon>Brachyura</taxon>
        <taxon>Eubrachyura</taxon>
        <taxon>Portunoidea</taxon>
        <taxon>Portunidae</taxon>
        <taxon>Portuninae</taxon>
        <taxon>Scylla</taxon>
    </lineage>
</organism>
<accession>A0A0P4W1Q6</accession>
<dbReference type="EMBL" id="GDRN01095751">
    <property type="protein sequence ID" value="JAI59465.1"/>
    <property type="molecule type" value="Transcribed_RNA"/>
</dbReference>
<dbReference type="SUPFAM" id="SSF81296">
    <property type="entry name" value="E set domains"/>
    <property type="match status" value="1"/>
</dbReference>
<dbReference type="SMART" id="SM01017">
    <property type="entry name" value="Arrestin_C"/>
    <property type="match status" value="1"/>
</dbReference>
<dbReference type="InterPro" id="IPR011022">
    <property type="entry name" value="Arrestin_C-like"/>
</dbReference>
<dbReference type="InterPro" id="IPR014756">
    <property type="entry name" value="Ig_E-set"/>
</dbReference>
<sequence>MKYFTIIGPHIDCMDEQYLKPMVGQDKRALCCLCCKRGPVSLRTQLERSAYVCGESIKLKADIDNQSDEEIRLKLKLVQVNIEMSKSGEDLHMHFPITIATVPFRIPNSTQQPNITYSVCCDHVEGGMYTGPEFQLGQVYDGGCDSNPESVLLYRPVYVCIPNPKLLNTPAARARLLVDPQQQQQQQEGSSSSGGKKNTKRASTAPQDSDKTSTM</sequence>
<dbReference type="GO" id="GO:0005737">
    <property type="term" value="C:cytoplasm"/>
    <property type="evidence" value="ECO:0007669"/>
    <property type="project" value="TreeGrafter"/>
</dbReference>
<evidence type="ECO:0000256" key="1">
    <source>
        <dbReference type="SAM" id="MobiDB-lite"/>
    </source>
</evidence>